<evidence type="ECO:0000313" key="10">
    <source>
        <dbReference type="RefSeq" id="XP_030747501.1"/>
    </source>
</evidence>
<evidence type="ECO:0000256" key="2">
    <source>
        <dbReference type="ARBA" id="ARBA00022737"/>
    </source>
</evidence>
<dbReference type="AlphaFoldDB" id="A0A6J2X8I7"/>
<evidence type="ECO:0000256" key="6">
    <source>
        <dbReference type="SAM" id="MobiDB-lite"/>
    </source>
</evidence>
<keyword evidence="1 5" id="KW-0479">Metal-binding</keyword>
<reference evidence="9 10" key="1">
    <citation type="submission" date="2025-04" db="UniProtKB">
        <authorList>
            <consortium name="RefSeq"/>
        </authorList>
    </citation>
    <scope>IDENTIFICATION</scope>
    <source>
        <tissue evidence="9 10">Gonads</tissue>
    </source>
</reference>
<keyword evidence="2" id="KW-0677">Repeat</keyword>
<feature type="region of interest" description="Disordered" evidence="6">
    <location>
        <begin position="137"/>
        <end position="192"/>
    </location>
</feature>
<evidence type="ECO:0000313" key="8">
    <source>
        <dbReference type="Proteomes" id="UP000504635"/>
    </source>
</evidence>
<keyword evidence="4 5" id="KW-0440">LIM domain</keyword>
<proteinExistence type="predicted"/>
<dbReference type="RefSeq" id="XP_030747501.1">
    <property type="nucleotide sequence ID" value="XM_030891641.1"/>
</dbReference>
<dbReference type="GO" id="GO:0005925">
    <property type="term" value="C:focal adhesion"/>
    <property type="evidence" value="ECO:0007669"/>
    <property type="project" value="TreeGrafter"/>
</dbReference>
<dbReference type="FunFam" id="2.10.110.10:FF:000057">
    <property type="entry name" value="Zyxin"/>
    <property type="match status" value="1"/>
</dbReference>
<protein>
    <submittedName>
        <fullName evidence="9 10">Thyroid receptor-interacting protein 6-like</fullName>
    </submittedName>
</protein>
<evidence type="ECO:0000256" key="5">
    <source>
        <dbReference type="PROSITE-ProRule" id="PRU00125"/>
    </source>
</evidence>
<organism evidence="8 10">
    <name type="scientific">Sitophilus oryzae</name>
    <name type="common">Rice weevil</name>
    <name type="synonym">Curculio oryzae</name>
    <dbReference type="NCBI Taxonomy" id="7048"/>
    <lineage>
        <taxon>Eukaryota</taxon>
        <taxon>Metazoa</taxon>
        <taxon>Ecdysozoa</taxon>
        <taxon>Arthropoda</taxon>
        <taxon>Hexapoda</taxon>
        <taxon>Insecta</taxon>
        <taxon>Pterygota</taxon>
        <taxon>Neoptera</taxon>
        <taxon>Endopterygota</taxon>
        <taxon>Coleoptera</taxon>
        <taxon>Polyphaga</taxon>
        <taxon>Cucujiformia</taxon>
        <taxon>Curculionidae</taxon>
        <taxon>Dryophthorinae</taxon>
        <taxon>Sitophilus</taxon>
    </lineage>
</organism>
<dbReference type="KEGG" id="soy:115875994"/>
<dbReference type="PANTHER" id="PTHR24207:SF2">
    <property type="entry name" value="ZYX102 PROTEIN"/>
    <property type="match status" value="1"/>
</dbReference>
<feature type="domain" description="LIM zinc-binding" evidence="7">
    <location>
        <begin position="339"/>
        <end position="408"/>
    </location>
</feature>
<evidence type="ECO:0000256" key="1">
    <source>
        <dbReference type="ARBA" id="ARBA00022723"/>
    </source>
</evidence>
<dbReference type="GO" id="GO:0001725">
    <property type="term" value="C:stress fiber"/>
    <property type="evidence" value="ECO:0007669"/>
    <property type="project" value="TreeGrafter"/>
</dbReference>
<keyword evidence="3 5" id="KW-0862">Zinc</keyword>
<evidence type="ECO:0000259" key="7">
    <source>
        <dbReference type="PROSITE" id="PS50023"/>
    </source>
</evidence>
<feature type="compositionally biased region" description="Basic and acidic residues" evidence="6">
    <location>
        <begin position="175"/>
        <end position="192"/>
    </location>
</feature>
<feature type="compositionally biased region" description="Polar residues" evidence="6">
    <location>
        <begin position="137"/>
        <end position="149"/>
    </location>
</feature>
<dbReference type="GO" id="GO:0046872">
    <property type="term" value="F:metal ion binding"/>
    <property type="evidence" value="ECO:0007669"/>
    <property type="project" value="UniProtKB-KW"/>
</dbReference>
<dbReference type="PROSITE" id="PS50023">
    <property type="entry name" value="LIM_DOMAIN_2"/>
    <property type="match status" value="3"/>
</dbReference>
<feature type="region of interest" description="Disordered" evidence="6">
    <location>
        <begin position="84"/>
        <end position="105"/>
    </location>
</feature>
<dbReference type="InterPro" id="IPR001781">
    <property type="entry name" value="Znf_LIM"/>
</dbReference>
<evidence type="ECO:0000256" key="4">
    <source>
        <dbReference type="ARBA" id="ARBA00023038"/>
    </source>
</evidence>
<evidence type="ECO:0000313" key="9">
    <source>
        <dbReference type="RefSeq" id="XP_030747500.1"/>
    </source>
</evidence>
<dbReference type="Gene3D" id="2.10.110.10">
    <property type="entry name" value="Cysteine Rich Protein"/>
    <property type="match status" value="3"/>
</dbReference>
<dbReference type="SMART" id="SM00132">
    <property type="entry name" value="LIM"/>
    <property type="match status" value="3"/>
</dbReference>
<dbReference type="RefSeq" id="XP_030747500.1">
    <property type="nucleotide sequence ID" value="XM_030891640.1"/>
</dbReference>
<dbReference type="Pfam" id="PF00412">
    <property type="entry name" value="LIM"/>
    <property type="match status" value="3"/>
</dbReference>
<gene>
    <name evidence="9 10" type="primary">LOC115875994</name>
</gene>
<evidence type="ECO:0000256" key="3">
    <source>
        <dbReference type="ARBA" id="ARBA00022833"/>
    </source>
</evidence>
<keyword evidence="8" id="KW-1185">Reference proteome</keyword>
<dbReference type="PANTHER" id="PTHR24207">
    <property type="entry name" value="ZYX102 PROTEIN"/>
    <property type="match status" value="1"/>
</dbReference>
<feature type="compositionally biased region" description="Pro residues" evidence="6">
    <location>
        <begin position="89"/>
        <end position="100"/>
    </location>
</feature>
<dbReference type="GeneID" id="115875994"/>
<dbReference type="OrthoDB" id="25414at2759"/>
<sequence>MDNIDELLQDLALALKPEENPSSKSENLRQISLPPDLRKERNFSNTIAHATPQSSNAFIAPNIKRYLKNSGESERVKEKFNHEIDNLDLPPPLPPSPPPVLDDSLSNLELSDALYDKRNFTPSSGAHCATFNKYGQGASSQNNNLSQGQLDHDGNSRGQAGNYDGIDTGSVSDHQTTKDIRDKTDREYNRESSRDSFTNMLVDFMDDKYKLDDNKSYGTCVKCHKKVLDAADGCTAINKLYHYNCFKCYVCRINLEGKSFYAVGGEPYCEDDYLATLEKCAICQKVVTGKLLKGKDQFYHPECFRCVACGKTLAGLPFTANEANDIYCIEDYSRKYMPKCWGCKQLIIPPPGEVEVVRIIAMDHSFHIECFKCEDCGFVFSQKGESGRCYPIDGRLLCLNCNTKRSEYSST</sequence>
<dbReference type="GO" id="GO:0098609">
    <property type="term" value="P:cell-cell adhesion"/>
    <property type="evidence" value="ECO:0007669"/>
    <property type="project" value="TreeGrafter"/>
</dbReference>
<dbReference type="SUPFAM" id="SSF57716">
    <property type="entry name" value="Glucocorticoid receptor-like (DNA-binding domain)"/>
    <property type="match status" value="3"/>
</dbReference>
<feature type="domain" description="LIM zinc-binding" evidence="7">
    <location>
        <begin position="278"/>
        <end position="338"/>
    </location>
</feature>
<feature type="domain" description="LIM zinc-binding" evidence="7">
    <location>
        <begin position="218"/>
        <end position="276"/>
    </location>
</feature>
<accession>A0A6J2X8I7</accession>
<name>A0A6J2X8I7_SITOR</name>
<dbReference type="Proteomes" id="UP000504635">
    <property type="component" value="Unplaced"/>
</dbReference>